<dbReference type="GO" id="GO:0032259">
    <property type="term" value="P:methylation"/>
    <property type="evidence" value="ECO:0007669"/>
    <property type="project" value="UniProtKB-KW"/>
</dbReference>
<keyword evidence="2" id="KW-0489">Methyltransferase</keyword>
<name>A0AA41Y8J5_9BACT</name>
<comment type="caution">
    <text evidence="2">The sequence shown here is derived from an EMBL/GenBank/DDBJ whole genome shotgun (WGS) entry which is preliminary data.</text>
</comment>
<dbReference type="CDD" id="cd02440">
    <property type="entry name" value="AdoMet_MTases"/>
    <property type="match status" value="1"/>
</dbReference>
<reference evidence="2" key="1">
    <citation type="submission" date="2022-10" db="EMBL/GenBank/DDBJ databases">
        <title>Gaoshiqiia sediminis gen. nov., sp. nov., isolated from coastal sediment.</title>
        <authorList>
            <person name="Yu W.X."/>
            <person name="Mu D.S."/>
            <person name="Du J.Z."/>
            <person name="Liang Y.Q."/>
        </authorList>
    </citation>
    <scope>NUCLEOTIDE SEQUENCE</scope>
    <source>
        <strain evidence="2">A06</strain>
    </source>
</reference>
<accession>A0AA41Y8J5</accession>
<protein>
    <submittedName>
        <fullName evidence="2">Class I SAM-dependent methyltransferase</fullName>
    </submittedName>
</protein>
<dbReference type="Pfam" id="PF13489">
    <property type="entry name" value="Methyltransf_23"/>
    <property type="match status" value="1"/>
</dbReference>
<keyword evidence="2" id="KW-0808">Transferase</keyword>
<feature type="domain" description="C-methyltransferase" evidence="1">
    <location>
        <begin position="235"/>
        <end position="360"/>
    </location>
</feature>
<dbReference type="Gene3D" id="3.40.50.150">
    <property type="entry name" value="Vaccinia Virus protein VP39"/>
    <property type="match status" value="1"/>
</dbReference>
<dbReference type="Pfam" id="PF08484">
    <property type="entry name" value="Methyltransf_14"/>
    <property type="match status" value="1"/>
</dbReference>
<dbReference type="InterPro" id="IPR013691">
    <property type="entry name" value="MeTrfase_14"/>
</dbReference>
<dbReference type="Gene3D" id="3.40.50.720">
    <property type="entry name" value="NAD(P)-binding Rossmann-like Domain"/>
    <property type="match status" value="1"/>
</dbReference>
<proteinExistence type="predicted"/>
<evidence type="ECO:0000313" key="2">
    <source>
        <dbReference type="EMBL" id="MCW0483157.1"/>
    </source>
</evidence>
<gene>
    <name evidence="2" type="ORF">N2K84_10480</name>
</gene>
<evidence type="ECO:0000313" key="3">
    <source>
        <dbReference type="Proteomes" id="UP001163821"/>
    </source>
</evidence>
<dbReference type="SUPFAM" id="SSF53335">
    <property type="entry name" value="S-adenosyl-L-methionine-dependent methyltransferases"/>
    <property type="match status" value="1"/>
</dbReference>
<dbReference type="InterPro" id="IPR029063">
    <property type="entry name" value="SAM-dependent_MTases_sf"/>
</dbReference>
<sequence length="371" mass="42500">MKNAPIHSLVTIKSYEEAIAIPRKDITLTICTDCGFVFNSSFDTSIDFFTNGYEDQQGFSSTFRMFLTKVTNRFIDKYNIRDKDVVEIGCGKGDFINLFCELGNNRGIGIDPAYVPGRNEPHPNVSFIREFYSEKHGELPMDAITCRHTMEHIHDTNTFVKTIRKSLKEGHDVKLLIEVPCIVRILNIQAFWDIFYEHCSYFSPGSLARLFRKNKFEVLDTYLEYDNQYLFLEAQPSQSVQSTVHPLEESVTELQEAVDEFVVKINDQLGSWRKNLQEMKDKGQKVVVWGGGSKSVGFLTQFDDLQVIEHVVDINPHMQGNFIPGIGIQYITPDQLKEVMPDVVIIMNGVYKNEINTMLAERGMHPELICL</sequence>
<dbReference type="RefSeq" id="WP_282591759.1">
    <property type="nucleotide sequence ID" value="NZ_JAPAAF010000013.1"/>
</dbReference>
<dbReference type="AlphaFoldDB" id="A0AA41Y8J5"/>
<dbReference type="GO" id="GO:0008168">
    <property type="term" value="F:methyltransferase activity"/>
    <property type="evidence" value="ECO:0007669"/>
    <property type="project" value="UniProtKB-KW"/>
</dbReference>
<dbReference type="Proteomes" id="UP001163821">
    <property type="component" value="Unassembled WGS sequence"/>
</dbReference>
<keyword evidence="3" id="KW-1185">Reference proteome</keyword>
<dbReference type="EMBL" id="JAPAAF010000013">
    <property type="protein sequence ID" value="MCW0483157.1"/>
    <property type="molecule type" value="Genomic_DNA"/>
</dbReference>
<organism evidence="2 3">
    <name type="scientific">Gaoshiqia sediminis</name>
    <dbReference type="NCBI Taxonomy" id="2986998"/>
    <lineage>
        <taxon>Bacteria</taxon>
        <taxon>Pseudomonadati</taxon>
        <taxon>Bacteroidota</taxon>
        <taxon>Bacteroidia</taxon>
        <taxon>Marinilabiliales</taxon>
        <taxon>Prolixibacteraceae</taxon>
        <taxon>Gaoshiqia</taxon>
    </lineage>
</organism>
<evidence type="ECO:0000259" key="1">
    <source>
        <dbReference type="Pfam" id="PF08484"/>
    </source>
</evidence>